<dbReference type="AlphaFoldDB" id="A0A8J2N375"/>
<dbReference type="OrthoDB" id="5310629at2759"/>
<dbReference type="RefSeq" id="XP_043170667.1">
    <property type="nucleotide sequence ID" value="XM_043314732.1"/>
</dbReference>
<comment type="caution">
    <text evidence="2">The sequence shown here is derived from an EMBL/GenBank/DDBJ whole genome shotgun (WGS) entry which is preliminary data.</text>
</comment>
<evidence type="ECO:0000313" key="2">
    <source>
        <dbReference type="EMBL" id="CAG5169945.1"/>
    </source>
</evidence>
<protein>
    <submittedName>
        <fullName evidence="2">Uncharacterized protein</fullName>
    </submittedName>
</protein>
<dbReference type="GeneID" id="67019069"/>
<evidence type="ECO:0000313" key="3">
    <source>
        <dbReference type="Proteomes" id="UP000676310"/>
    </source>
</evidence>
<feature type="compositionally biased region" description="Polar residues" evidence="1">
    <location>
        <begin position="45"/>
        <end position="57"/>
    </location>
</feature>
<dbReference type="Proteomes" id="UP000676310">
    <property type="component" value="Unassembled WGS sequence"/>
</dbReference>
<organism evidence="2 3">
    <name type="scientific">Alternaria atra</name>
    <dbReference type="NCBI Taxonomy" id="119953"/>
    <lineage>
        <taxon>Eukaryota</taxon>
        <taxon>Fungi</taxon>
        <taxon>Dikarya</taxon>
        <taxon>Ascomycota</taxon>
        <taxon>Pezizomycotina</taxon>
        <taxon>Dothideomycetes</taxon>
        <taxon>Pleosporomycetidae</taxon>
        <taxon>Pleosporales</taxon>
        <taxon>Pleosporineae</taxon>
        <taxon>Pleosporaceae</taxon>
        <taxon>Alternaria</taxon>
        <taxon>Alternaria sect. Ulocladioides</taxon>
    </lineage>
</organism>
<proteinExistence type="predicted"/>
<gene>
    <name evidence="2" type="ORF">ALTATR162_LOCUS7105</name>
</gene>
<feature type="region of interest" description="Disordered" evidence="1">
    <location>
        <begin position="1"/>
        <end position="99"/>
    </location>
</feature>
<accession>A0A8J2N375</accession>
<sequence>MANPPTMSPPILTATGFPSSPPSTDPISPVSRSGTFPHKTGPAVVTQTPLIDTNTPAINDAPVELDGGELTPEELRRRTTEEVGGVRGSMRSPDEEGIDAEFLGEGEDLGREAREACRHLHAGTVYQAQTGKRAAMLASRSKDPSVIVDVPKEPTAEEVEAARKADALLPPGMRGKIPEAR</sequence>
<keyword evidence="3" id="KW-1185">Reference proteome</keyword>
<reference evidence="2" key="1">
    <citation type="submission" date="2021-05" db="EMBL/GenBank/DDBJ databases">
        <authorList>
            <person name="Stam R."/>
        </authorList>
    </citation>
    <scope>NUCLEOTIDE SEQUENCE</scope>
    <source>
        <strain evidence="2">CS162</strain>
    </source>
</reference>
<evidence type="ECO:0000256" key="1">
    <source>
        <dbReference type="SAM" id="MobiDB-lite"/>
    </source>
</evidence>
<name>A0A8J2N375_9PLEO</name>
<dbReference type="EMBL" id="CAJRGZ010000022">
    <property type="protein sequence ID" value="CAG5169945.1"/>
    <property type="molecule type" value="Genomic_DNA"/>
</dbReference>